<feature type="compositionally biased region" description="Basic residues" evidence="1">
    <location>
        <begin position="58"/>
        <end position="69"/>
    </location>
</feature>
<dbReference type="EMBL" id="CAUYUJ010021488">
    <property type="protein sequence ID" value="CAK0904912.1"/>
    <property type="molecule type" value="Genomic_DNA"/>
</dbReference>
<name>A0ABN9XXP7_9DINO</name>
<accession>A0ABN9XXP7</accession>
<comment type="caution">
    <text evidence="2">The sequence shown here is derived from an EMBL/GenBank/DDBJ whole genome shotgun (WGS) entry which is preliminary data.</text>
</comment>
<reference evidence="2" key="1">
    <citation type="submission" date="2023-10" db="EMBL/GenBank/DDBJ databases">
        <authorList>
            <person name="Chen Y."/>
            <person name="Shah S."/>
            <person name="Dougan E. K."/>
            <person name="Thang M."/>
            <person name="Chan C."/>
        </authorList>
    </citation>
    <scope>NUCLEOTIDE SEQUENCE [LARGE SCALE GENOMIC DNA]</scope>
</reference>
<sequence>MDCTSLVGGQGPSEPLARGSGRLPAAVRDGFPARAEATPSPEGATAGARPLFAPAAKQGRRRRRRRRGARATQGRTGRGPA</sequence>
<dbReference type="Proteomes" id="UP001189429">
    <property type="component" value="Unassembled WGS sequence"/>
</dbReference>
<evidence type="ECO:0000313" key="2">
    <source>
        <dbReference type="EMBL" id="CAK0904912.1"/>
    </source>
</evidence>
<keyword evidence="3" id="KW-1185">Reference proteome</keyword>
<gene>
    <name evidence="2" type="ORF">PCOR1329_LOCUS80812</name>
</gene>
<evidence type="ECO:0000313" key="3">
    <source>
        <dbReference type="Proteomes" id="UP001189429"/>
    </source>
</evidence>
<organism evidence="2 3">
    <name type="scientific">Prorocentrum cordatum</name>
    <dbReference type="NCBI Taxonomy" id="2364126"/>
    <lineage>
        <taxon>Eukaryota</taxon>
        <taxon>Sar</taxon>
        <taxon>Alveolata</taxon>
        <taxon>Dinophyceae</taxon>
        <taxon>Prorocentrales</taxon>
        <taxon>Prorocentraceae</taxon>
        <taxon>Prorocentrum</taxon>
    </lineage>
</organism>
<feature type="region of interest" description="Disordered" evidence="1">
    <location>
        <begin position="1"/>
        <end position="81"/>
    </location>
</feature>
<protein>
    <submittedName>
        <fullName evidence="2">Uncharacterized protein</fullName>
    </submittedName>
</protein>
<proteinExistence type="predicted"/>
<evidence type="ECO:0000256" key="1">
    <source>
        <dbReference type="SAM" id="MobiDB-lite"/>
    </source>
</evidence>